<dbReference type="EMBL" id="DQUG01000048">
    <property type="protein sequence ID" value="HIP74762.1"/>
    <property type="molecule type" value="Genomic_DNA"/>
</dbReference>
<accession>A0A832Z9X7</accession>
<name>A0A832Z9X7_9EURY</name>
<evidence type="ECO:0000313" key="2">
    <source>
        <dbReference type="Proteomes" id="UP000649326"/>
    </source>
</evidence>
<proteinExistence type="predicted"/>
<gene>
    <name evidence="1" type="ORF">EYH13_01120</name>
</gene>
<dbReference type="InterPro" id="IPR002816">
    <property type="entry name" value="TraB/PrgY/GumN_fam"/>
</dbReference>
<evidence type="ECO:0000313" key="1">
    <source>
        <dbReference type="EMBL" id="HIP74762.1"/>
    </source>
</evidence>
<dbReference type="CDD" id="cd14726">
    <property type="entry name" value="TraB_PrgY-like"/>
    <property type="match status" value="1"/>
</dbReference>
<reference evidence="1" key="1">
    <citation type="journal article" date="2020" name="ISME J.">
        <title>Gammaproteobacteria mediating utilization of methyl-, sulfur- and petroleum organic compounds in deep ocean hydrothermal plumes.</title>
        <authorList>
            <person name="Zhou Z."/>
            <person name="Liu Y."/>
            <person name="Pan J."/>
            <person name="Cron B.R."/>
            <person name="Toner B.M."/>
            <person name="Anantharaman K."/>
            <person name="Breier J.A."/>
            <person name="Dick G.J."/>
            <person name="Li M."/>
        </authorList>
    </citation>
    <scope>NUCLEOTIDE SEQUENCE</scope>
    <source>
        <strain evidence="1">SZUA-1451</strain>
    </source>
</reference>
<comment type="caution">
    <text evidence="1">The sequence shown here is derived from an EMBL/GenBank/DDBJ whole genome shotgun (WGS) entry which is preliminary data.</text>
</comment>
<dbReference type="PANTHER" id="PTHR21530">
    <property type="entry name" value="PHEROMONE SHUTDOWN PROTEIN"/>
    <property type="match status" value="1"/>
</dbReference>
<sequence>MTYLRYVKVIGTMHVSPESKERVRKTILEEKPHAIAIELDKRRFYAMQNPQRIKLGEAVKYGRKGIIQYILTKVEEKLGEEFGMMPGGEMMEAINLAGLLGIHLYLIDEDINVITAKILKAPLREKLLLLLESLAVFIPSPLGREERDIITDFKVMMTQFKMKYPYLYRVLVEERNEIMAKNLIAIVNNLRARGIKKPKVIAVVGLGHKSGIERILNSHKAFISPR</sequence>
<dbReference type="InterPro" id="IPR046345">
    <property type="entry name" value="TraB_PrgY-like"/>
</dbReference>
<protein>
    <submittedName>
        <fullName evidence="1">Conjugal transfer protein TraB</fullName>
    </submittedName>
</protein>
<dbReference type="AlphaFoldDB" id="A0A832Z9X7"/>
<dbReference type="PANTHER" id="PTHR21530:SF7">
    <property type="entry name" value="TRAB DOMAIN-CONTAINING PROTEIN"/>
    <property type="match status" value="1"/>
</dbReference>
<organism evidence="1 2">
    <name type="scientific">Thermococcus paralvinellae</name>
    <dbReference type="NCBI Taxonomy" id="582419"/>
    <lineage>
        <taxon>Archaea</taxon>
        <taxon>Methanobacteriati</taxon>
        <taxon>Methanobacteriota</taxon>
        <taxon>Thermococci</taxon>
        <taxon>Thermococcales</taxon>
        <taxon>Thermococcaceae</taxon>
        <taxon>Thermococcus</taxon>
    </lineage>
</organism>
<dbReference type="Proteomes" id="UP000649326">
    <property type="component" value="Unassembled WGS sequence"/>
</dbReference>
<dbReference type="Pfam" id="PF01963">
    <property type="entry name" value="TraB_PrgY_gumN"/>
    <property type="match status" value="1"/>
</dbReference>